<keyword evidence="1" id="KW-0805">Transcription regulation</keyword>
<feature type="transmembrane region" description="Helical" evidence="4">
    <location>
        <begin position="6"/>
        <end position="26"/>
    </location>
</feature>
<dbReference type="SMART" id="SM00342">
    <property type="entry name" value="HTH_ARAC"/>
    <property type="match status" value="1"/>
</dbReference>
<dbReference type="SUPFAM" id="SSF46689">
    <property type="entry name" value="Homeodomain-like"/>
    <property type="match status" value="1"/>
</dbReference>
<keyword evidence="4" id="KW-0812">Transmembrane</keyword>
<evidence type="ECO:0000256" key="4">
    <source>
        <dbReference type="SAM" id="Phobius"/>
    </source>
</evidence>
<dbReference type="PANTHER" id="PTHR43280">
    <property type="entry name" value="ARAC-FAMILY TRANSCRIPTIONAL REGULATOR"/>
    <property type="match status" value="1"/>
</dbReference>
<feature type="transmembrane region" description="Helical" evidence="4">
    <location>
        <begin position="64"/>
        <end position="87"/>
    </location>
</feature>
<dbReference type="RefSeq" id="WP_164679666.1">
    <property type="nucleotide sequence ID" value="NZ_CP049057.1"/>
</dbReference>
<keyword evidence="3" id="KW-0804">Transcription</keyword>
<dbReference type="PANTHER" id="PTHR43280:SF29">
    <property type="entry name" value="ARAC-FAMILY TRANSCRIPTIONAL REGULATOR"/>
    <property type="match status" value="1"/>
</dbReference>
<dbReference type="AlphaFoldDB" id="A0A6G6GML6"/>
<feature type="transmembrane region" description="Helical" evidence="4">
    <location>
        <begin position="38"/>
        <end position="58"/>
    </location>
</feature>
<name>A0A6G6GML6_9FLAO</name>
<dbReference type="InterPro" id="IPR018060">
    <property type="entry name" value="HTH_AraC"/>
</dbReference>
<dbReference type="PROSITE" id="PS01124">
    <property type="entry name" value="HTH_ARAC_FAMILY_2"/>
    <property type="match status" value="1"/>
</dbReference>
<dbReference type="GO" id="GO:0003700">
    <property type="term" value="F:DNA-binding transcription factor activity"/>
    <property type="evidence" value="ECO:0007669"/>
    <property type="project" value="InterPro"/>
</dbReference>
<keyword evidence="7" id="KW-1185">Reference proteome</keyword>
<evidence type="ECO:0000259" key="5">
    <source>
        <dbReference type="PROSITE" id="PS01124"/>
    </source>
</evidence>
<evidence type="ECO:0000256" key="1">
    <source>
        <dbReference type="ARBA" id="ARBA00023015"/>
    </source>
</evidence>
<evidence type="ECO:0000313" key="6">
    <source>
        <dbReference type="EMBL" id="QIE59653.1"/>
    </source>
</evidence>
<gene>
    <name evidence="6" type="ORF">G5B37_08770</name>
</gene>
<dbReference type="GO" id="GO:0043565">
    <property type="term" value="F:sequence-specific DNA binding"/>
    <property type="evidence" value="ECO:0007669"/>
    <property type="project" value="InterPro"/>
</dbReference>
<dbReference type="EMBL" id="CP049057">
    <property type="protein sequence ID" value="QIE59653.1"/>
    <property type="molecule type" value="Genomic_DNA"/>
</dbReference>
<evidence type="ECO:0000256" key="2">
    <source>
        <dbReference type="ARBA" id="ARBA00023125"/>
    </source>
</evidence>
<accession>A0A6G6GML6</accession>
<feature type="domain" description="HTH araC/xylS-type" evidence="5">
    <location>
        <begin position="269"/>
        <end position="370"/>
    </location>
</feature>
<dbReference type="InterPro" id="IPR009057">
    <property type="entry name" value="Homeodomain-like_sf"/>
</dbReference>
<evidence type="ECO:0000256" key="3">
    <source>
        <dbReference type="ARBA" id="ARBA00023163"/>
    </source>
</evidence>
<evidence type="ECO:0000313" key="7">
    <source>
        <dbReference type="Proteomes" id="UP000505306"/>
    </source>
</evidence>
<protein>
    <submittedName>
        <fullName evidence="6">Helix-turn-helix transcriptional regulator</fullName>
    </submittedName>
</protein>
<dbReference type="Pfam" id="PF12833">
    <property type="entry name" value="HTH_18"/>
    <property type="match status" value="1"/>
</dbReference>
<feature type="transmembrane region" description="Helical" evidence="4">
    <location>
        <begin position="140"/>
        <end position="162"/>
    </location>
</feature>
<proteinExistence type="predicted"/>
<feature type="transmembrane region" description="Helical" evidence="4">
    <location>
        <begin position="182"/>
        <end position="201"/>
    </location>
</feature>
<reference evidence="6 7" key="1">
    <citation type="submission" date="2020-02" db="EMBL/GenBank/DDBJ databases">
        <title>Complete genome sequence of Flavobacteriaceae bacterium.</title>
        <authorList>
            <person name="Kim S.-J."/>
            <person name="Kim Y.-S."/>
            <person name="Kim K.-H."/>
        </authorList>
    </citation>
    <scope>NUCLEOTIDE SEQUENCE [LARGE SCALE GENOMIC DNA]</scope>
    <source>
        <strain evidence="6 7">RR4-40</strain>
    </source>
</reference>
<keyword evidence="2" id="KW-0238">DNA-binding</keyword>
<dbReference type="Gene3D" id="1.10.10.60">
    <property type="entry name" value="Homeodomain-like"/>
    <property type="match status" value="2"/>
</dbReference>
<feature type="transmembrane region" description="Helical" evidence="4">
    <location>
        <begin position="99"/>
        <end position="120"/>
    </location>
</feature>
<dbReference type="KEGG" id="mgel:G5B37_08770"/>
<feature type="transmembrane region" description="Helical" evidence="4">
    <location>
        <begin position="213"/>
        <end position="235"/>
    </location>
</feature>
<keyword evidence="4" id="KW-0472">Membrane</keyword>
<sequence length="374" mass="43883">MTISFELIDIIIFIGICQGIFLSLTLQRITNNNKRANTILSLLLIAATVMLLGRFIYSEYLNEWVFLLSMGVDSIIFLFGPLFLMYTSRLLFYERTKKTLPLIHYLPFASILLLFFILLVVHTPSSYWQAFEDGKLKVMFLVISGTALLLNSYYLIRSFLLLKEFKETEKKVFSFEQGPLRYLYAFHLAFALCLLVWWFSYLNWALFNTYFTYLGYDSVWIAISLCIYVIGYFSLKQPELFRIPVLEKVTQKRDRLSADEVRILDEKLNSLMSNERLFLENDLTLQQVALQLKTSTNNVSWLLNKVYRTTFYDYINGYRIKEFVERVKNKEHLQHTILALSMDVGFNSKSTFNKAFKQTMNDTPSNYIKKNTAA</sequence>
<dbReference type="Proteomes" id="UP000505306">
    <property type="component" value="Chromosome"/>
</dbReference>
<keyword evidence="4" id="KW-1133">Transmembrane helix</keyword>
<organism evidence="6 7">
    <name type="scientific">Rasiella rasia</name>
    <dbReference type="NCBI Taxonomy" id="2744027"/>
    <lineage>
        <taxon>Bacteria</taxon>
        <taxon>Pseudomonadati</taxon>
        <taxon>Bacteroidota</taxon>
        <taxon>Flavobacteriia</taxon>
        <taxon>Flavobacteriales</taxon>
        <taxon>Flavobacteriaceae</taxon>
        <taxon>Rasiella</taxon>
    </lineage>
</organism>